<feature type="chain" id="PRO_5007572941" description="Protein glutaminase domain-containing protein" evidence="1">
    <location>
        <begin position="36"/>
        <end position="264"/>
    </location>
</feature>
<dbReference type="Proteomes" id="UP000075391">
    <property type="component" value="Unassembled WGS sequence"/>
</dbReference>
<sequence>MVLGIMKRSALKLKKQGLYICAIAFALAYAARVQAASWNEMNIRADLYSMRGQELNNGQDIAENNRRLIDEINNFKPTTQHRVDGITSEQAQSIIQKINLNEVTGFSAGRKYDPKGIVGFCFGRALYAHLELLRHGVAKDSIKKVFVVGPMRTGTIDWQFHVTTIVKANDHAGWYAVDNFIGRPVPLEEWFKKFQGYSTDGKLRMFVTEANKIGPSAWEYNIKPGGLMDPFYNDYFKDMFEYFKKNRLSPEEKFFQRCSKVFAS</sequence>
<evidence type="ECO:0008006" key="4">
    <source>
        <dbReference type="Google" id="ProtNLM"/>
    </source>
</evidence>
<keyword evidence="1" id="KW-0732">Signal</keyword>
<organism evidence="2 3">
    <name type="scientific">Bdellovibrio bacteriovorus</name>
    <dbReference type="NCBI Taxonomy" id="959"/>
    <lineage>
        <taxon>Bacteria</taxon>
        <taxon>Pseudomonadati</taxon>
        <taxon>Bdellovibrionota</taxon>
        <taxon>Bdellovibrionia</taxon>
        <taxon>Bdellovibrionales</taxon>
        <taxon>Pseudobdellovibrionaceae</taxon>
        <taxon>Bdellovibrio</taxon>
    </lineage>
</organism>
<dbReference type="Gene3D" id="3.10.620.30">
    <property type="match status" value="1"/>
</dbReference>
<protein>
    <recommendedName>
        <fullName evidence="4">Protein glutaminase domain-containing protein</fullName>
    </recommendedName>
</protein>
<reference evidence="2 3" key="1">
    <citation type="submission" date="2016-03" db="EMBL/GenBank/DDBJ databases">
        <authorList>
            <person name="Ploux O."/>
        </authorList>
    </citation>
    <scope>NUCLEOTIDE SEQUENCE [LARGE SCALE GENOMIC DNA]</scope>
    <source>
        <strain evidence="2 3">BER2</strain>
    </source>
</reference>
<accession>A0A150WIF3</accession>
<evidence type="ECO:0000313" key="3">
    <source>
        <dbReference type="Proteomes" id="UP000075391"/>
    </source>
</evidence>
<dbReference type="EMBL" id="LUKF01000014">
    <property type="protein sequence ID" value="KYG63394.1"/>
    <property type="molecule type" value="Genomic_DNA"/>
</dbReference>
<dbReference type="AlphaFoldDB" id="A0A150WIF3"/>
<evidence type="ECO:0000256" key="1">
    <source>
        <dbReference type="SAM" id="SignalP"/>
    </source>
</evidence>
<evidence type="ECO:0000313" key="2">
    <source>
        <dbReference type="EMBL" id="KYG63394.1"/>
    </source>
</evidence>
<name>A0A150WIF3_BDEBC</name>
<comment type="caution">
    <text evidence="2">The sequence shown here is derived from an EMBL/GenBank/DDBJ whole genome shotgun (WGS) entry which is preliminary data.</text>
</comment>
<proteinExistence type="predicted"/>
<gene>
    <name evidence="2" type="ORF">AZI85_05010</name>
</gene>
<feature type="signal peptide" evidence="1">
    <location>
        <begin position="1"/>
        <end position="35"/>
    </location>
</feature>